<feature type="region of interest" description="Disordered" evidence="1">
    <location>
        <begin position="1"/>
        <end position="88"/>
    </location>
</feature>
<gene>
    <name evidence="2" type="ORF">E8A74_46725</name>
</gene>
<evidence type="ECO:0000313" key="2">
    <source>
        <dbReference type="EMBL" id="TKC95754.1"/>
    </source>
</evidence>
<feature type="compositionally biased region" description="Low complexity" evidence="1">
    <location>
        <begin position="43"/>
        <end position="52"/>
    </location>
</feature>
<name>A0A4U1INT0_9BACT</name>
<keyword evidence="3" id="KW-1185">Reference proteome</keyword>
<evidence type="ECO:0000256" key="1">
    <source>
        <dbReference type="SAM" id="MobiDB-lite"/>
    </source>
</evidence>
<dbReference type="Proteomes" id="UP000309215">
    <property type="component" value="Unassembled WGS sequence"/>
</dbReference>
<protein>
    <submittedName>
        <fullName evidence="2">Uncharacterized protein</fullName>
    </submittedName>
</protein>
<dbReference type="AlphaFoldDB" id="A0A4U1INT0"/>
<feature type="compositionally biased region" description="Pro residues" evidence="1">
    <location>
        <begin position="1"/>
        <end position="42"/>
    </location>
</feature>
<organism evidence="2 3">
    <name type="scientific">Polyangium fumosum</name>
    <dbReference type="NCBI Taxonomy" id="889272"/>
    <lineage>
        <taxon>Bacteria</taxon>
        <taxon>Pseudomonadati</taxon>
        <taxon>Myxococcota</taxon>
        <taxon>Polyangia</taxon>
        <taxon>Polyangiales</taxon>
        <taxon>Polyangiaceae</taxon>
        <taxon>Polyangium</taxon>
    </lineage>
</organism>
<proteinExistence type="predicted"/>
<reference evidence="2 3" key="1">
    <citation type="submission" date="2019-04" db="EMBL/GenBank/DDBJ databases">
        <authorList>
            <person name="Li Y."/>
            <person name="Wang J."/>
        </authorList>
    </citation>
    <scope>NUCLEOTIDE SEQUENCE [LARGE SCALE GENOMIC DNA]</scope>
    <source>
        <strain evidence="2 3">DSM 14668</strain>
    </source>
</reference>
<sequence length="88" mass="9100">MPPVPPIPPPPWPPWPPVPPPPIPPPPIPPVPPVPPAPPCATPPVVSGVGSPQPATALSKASVIVGKERERSRDRRSMSEASGVDRGE</sequence>
<dbReference type="EMBL" id="SSMQ01000095">
    <property type="protein sequence ID" value="TKC95754.1"/>
    <property type="molecule type" value="Genomic_DNA"/>
</dbReference>
<accession>A0A4U1INT0</accession>
<evidence type="ECO:0000313" key="3">
    <source>
        <dbReference type="Proteomes" id="UP000309215"/>
    </source>
</evidence>
<comment type="caution">
    <text evidence="2">The sequence shown here is derived from an EMBL/GenBank/DDBJ whole genome shotgun (WGS) entry which is preliminary data.</text>
</comment>
<feature type="compositionally biased region" description="Basic and acidic residues" evidence="1">
    <location>
        <begin position="66"/>
        <end position="88"/>
    </location>
</feature>